<dbReference type="SUPFAM" id="SSF54373">
    <property type="entry name" value="FAD-linked reductases, C-terminal domain"/>
    <property type="match status" value="1"/>
</dbReference>
<dbReference type="PATRIC" id="fig|1716141.3.peg.2480"/>
<dbReference type="Gene3D" id="3.50.50.60">
    <property type="entry name" value="FAD/NAD(P)-binding domain"/>
    <property type="match status" value="2"/>
</dbReference>
<evidence type="ECO:0000259" key="6">
    <source>
        <dbReference type="Pfam" id="PF00732"/>
    </source>
</evidence>
<evidence type="ECO:0000256" key="3">
    <source>
        <dbReference type="ARBA" id="ARBA00022630"/>
    </source>
</evidence>
<dbReference type="GO" id="GO:0008802">
    <property type="term" value="F:betaine-aldehyde dehydrogenase (NAD+) activity"/>
    <property type="evidence" value="ECO:0007669"/>
    <property type="project" value="UniProtKB-EC"/>
</dbReference>
<gene>
    <name evidence="8" type="primary">betA_1</name>
    <name evidence="8" type="ORF">STSP_23550</name>
</gene>
<dbReference type="InterPro" id="IPR036188">
    <property type="entry name" value="FAD/NAD-bd_sf"/>
</dbReference>
<feature type="domain" description="Glucose-methanol-choline oxidoreductase N-terminal" evidence="6">
    <location>
        <begin position="226"/>
        <end position="294"/>
    </location>
</feature>
<evidence type="ECO:0000256" key="1">
    <source>
        <dbReference type="ARBA" id="ARBA00001974"/>
    </source>
</evidence>
<dbReference type="InterPro" id="IPR007867">
    <property type="entry name" value="GMC_OxRtase_C"/>
</dbReference>
<evidence type="ECO:0000313" key="8">
    <source>
        <dbReference type="EMBL" id="OAH14294.1"/>
    </source>
</evidence>
<dbReference type="EC" id="1.1.99.1" evidence="8"/>
<dbReference type="PANTHER" id="PTHR42784:SF1">
    <property type="entry name" value="PYRANOSE 2-OXIDASE"/>
    <property type="match status" value="1"/>
</dbReference>
<keyword evidence="3" id="KW-0285">Flavoprotein</keyword>
<accession>A0A177HVN8</accession>
<dbReference type="OrthoDB" id="9798604at2"/>
<dbReference type="InterPro" id="IPR000172">
    <property type="entry name" value="GMC_OxRdtase_N"/>
</dbReference>
<dbReference type="EC" id="1.2.1.8" evidence="8"/>
<dbReference type="PANTHER" id="PTHR42784">
    <property type="entry name" value="PYRANOSE 2-OXIDASE"/>
    <property type="match status" value="1"/>
</dbReference>
<evidence type="ECO:0000256" key="4">
    <source>
        <dbReference type="ARBA" id="ARBA00022827"/>
    </source>
</evidence>
<dbReference type="AlphaFoldDB" id="A0A177HVN8"/>
<organism evidence="8 9">
    <name type="scientific">Streptomyces jeddahensis</name>
    <dbReference type="NCBI Taxonomy" id="1716141"/>
    <lineage>
        <taxon>Bacteria</taxon>
        <taxon>Bacillati</taxon>
        <taxon>Actinomycetota</taxon>
        <taxon>Actinomycetes</taxon>
        <taxon>Kitasatosporales</taxon>
        <taxon>Streptomycetaceae</taxon>
        <taxon>Streptomyces</taxon>
    </lineage>
</organism>
<protein>
    <submittedName>
        <fullName evidence="8">Oxygen-dependent choline dehydrogenase</fullName>
        <ecNumber evidence="8">1.1.99.1</ecNumber>
        <ecNumber evidence="8">1.2.1.8</ecNumber>
    </submittedName>
</protein>
<evidence type="ECO:0000256" key="2">
    <source>
        <dbReference type="ARBA" id="ARBA00010790"/>
    </source>
</evidence>
<dbReference type="Pfam" id="PF05199">
    <property type="entry name" value="GMC_oxred_C"/>
    <property type="match status" value="1"/>
</dbReference>
<dbReference type="RefSeq" id="WP_067275667.1">
    <property type="nucleotide sequence ID" value="NZ_LOHS01000067.1"/>
</dbReference>
<dbReference type="EMBL" id="LOHS01000067">
    <property type="protein sequence ID" value="OAH14294.1"/>
    <property type="molecule type" value="Genomic_DNA"/>
</dbReference>
<reference evidence="8 9" key="1">
    <citation type="submission" date="2015-12" db="EMBL/GenBank/DDBJ databases">
        <title>Genome sequence of Streptomyces sp. G25.</title>
        <authorList>
            <person name="Poehlein A."/>
            <person name="Roettig A."/>
            <person name="Hiessl S."/>
            <person name="Hauschild P."/>
            <person name="Schauer J."/>
            <person name="Madkour M.H."/>
            <person name="Al-Ansari A.M."/>
            <person name="Almakishah N.H."/>
            <person name="Steinbuechel A."/>
            <person name="Daniel R."/>
        </authorList>
    </citation>
    <scope>NUCLEOTIDE SEQUENCE [LARGE SCALE GENOMIC DNA]</scope>
    <source>
        <strain evidence="9">G25(2015)</strain>
    </source>
</reference>
<keyword evidence="5 8" id="KW-0560">Oxidoreductase</keyword>
<sequence length="508" mass="53178">MTGTSRTGVLIVGSGIMGSVVSRLLRDTDPTLDITMVDGGQPIGSAPGLHLHDLDDPALWSRYNERVATGIQGLYTGAEVVRDVADSITGLAPGMFHALAFGEDAEAMPAAALAWNAGGMGVHWTAATPWPAGDEVFDFGDPGHWATDLDTARRLLAVTPAAIGPTPVGQRVLDVLRRRYDGVGPDDRRCQPMPMAVTATPAGPMPRTAPGTVFPAIATGGDPAFTLLTGTLATALVTEGGRVAGARLRRVADGAECELLADTVVVCADALRTPQLLFASGIRPAALGRHLNEHAFISARVLLDLDRFGIGLDALPLPRPGEFATDSLWLPQNGAAQPFHGQIMNRTYVDEAGRPLAHSVGLSLYAPLESRPENRLVFSESDTDLAGMPRFTVEFGYSDADRELISRALDQVRSLAEEFGTFDPATELALLPPGSSLHQTGTVRAGSADDGTSVCDPDGRVWGFDNLYLAGNGVIPTAMAANVTLAGAVTAVRAARAVAERSTASAAH</sequence>
<dbReference type="Proteomes" id="UP000077381">
    <property type="component" value="Unassembled WGS sequence"/>
</dbReference>
<comment type="caution">
    <text evidence="8">The sequence shown here is derived from an EMBL/GenBank/DDBJ whole genome shotgun (WGS) entry which is preliminary data.</text>
</comment>
<dbReference type="InterPro" id="IPR051473">
    <property type="entry name" value="P2Ox-like"/>
</dbReference>
<evidence type="ECO:0000313" key="9">
    <source>
        <dbReference type="Proteomes" id="UP000077381"/>
    </source>
</evidence>
<feature type="domain" description="Glucose-methanol-choline oxidoreductase C-terminal" evidence="7">
    <location>
        <begin position="380"/>
        <end position="488"/>
    </location>
</feature>
<evidence type="ECO:0000256" key="5">
    <source>
        <dbReference type="ARBA" id="ARBA00023002"/>
    </source>
</evidence>
<comment type="similarity">
    <text evidence="2">Belongs to the GMC oxidoreductase family.</text>
</comment>
<name>A0A177HVN8_9ACTN</name>
<evidence type="ECO:0000259" key="7">
    <source>
        <dbReference type="Pfam" id="PF05199"/>
    </source>
</evidence>
<keyword evidence="9" id="KW-1185">Reference proteome</keyword>
<dbReference type="STRING" id="1716141.STSP_23550"/>
<dbReference type="Pfam" id="PF00732">
    <property type="entry name" value="GMC_oxred_N"/>
    <property type="match status" value="1"/>
</dbReference>
<dbReference type="GO" id="GO:0008812">
    <property type="term" value="F:choline dehydrogenase activity"/>
    <property type="evidence" value="ECO:0007669"/>
    <property type="project" value="UniProtKB-EC"/>
</dbReference>
<dbReference type="GO" id="GO:0050660">
    <property type="term" value="F:flavin adenine dinucleotide binding"/>
    <property type="evidence" value="ECO:0007669"/>
    <property type="project" value="InterPro"/>
</dbReference>
<proteinExistence type="inferred from homology"/>
<comment type="cofactor">
    <cofactor evidence="1">
        <name>FAD</name>
        <dbReference type="ChEBI" id="CHEBI:57692"/>
    </cofactor>
</comment>
<dbReference type="SUPFAM" id="SSF51905">
    <property type="entry name" value="FAD/NAD(P)-binding domain"/>
    <property type="match status" value="1"/>
</dbReference>
<keyword evidence="4" id="KW-0274">FAD</keyword>